<evidence type="ECO:0000313" key="2">
    <source>
        <dbReference type="Proteomes" id="UP000183200"/>
    </source>
</evidence>
<dbReference type="EMBL" id="FNGY01000001">
    <property type="protein sequence ID" value="SDL36571.1"/>
    <property type="molecule type" value="Genomic_DNA"/>
</dbReference>
<evidence type="ECO:0000313" key="1">
    <source>
        <dbReference type="EMBL" id="SDL36571.1"/>
    </source>
</evidence>
<organism evidence="1 2">
    <name type="scientific">Pedobacter steynii</name>
    <dbReference type="NCBI Taxonomy" id="430522"/>
    <lineage>
        <taxon>Bacteria</taxon>
        <taxon>Pseudomonadati</taxon>
        <taxon>Bacteroidota</taxon>
        <taxon>Sphingobacteriia</taxon>
        <taxon>Sphingobacteriales</taxon>
        <taxon>Sphingobacteriaceae</taxon>
        <taxon>Pedobacter</taxon>
    </lineage>
</organism>
<protein>
    <submittedName>
        <fullName evidence="1">Uncharacterized protein</fullName>
    </submittedName>
</protein>
<proteinExistence type="predicted"/>
<sequence length="240" mass="25901">MSTQATLNVYLQALGGKFLGPNAYQTDNIDIILSYSEGVVQLPYQLASNTDDGNIGACFTPGSSSCMPILQMNGSDTPIVNYLTTDANTIYGSAAILISGEETANLTAIIPKPDGQTLTISQSIVLSPLQDLYEVILTVPGLLLLSDPQSGLLAVFVEMMCGCKITQGTPKSFWSYEDFEVWAVLTLANEETLQVPLQFDLESNNSLFTAPILPDQQTEIVQLTYYAKQKSTGNYAFVVG</sequence>
<dbReference type="AlphaFoldDB" id="A0A1G9JGP5"/>
<name>A0A1G9JGP5_9SPHI</name>
<reference evidence="2" key="1">
    <citation type="submission" date="2016-10" db="EMBL/GenBank/DDBJ databases">
        <authorList>
            <person name="Varghese N."/>
            <person name="Submissions S."/>
        </authorList>
    </citation>
    <scope>NUCLEOTIDE SEQUENCE [LARGE SCALE GENOMIC DNA]</scope>
    <source>
        <strain evidence="2">DSM 19110</strain>
    </source>
</reference>
<keyword evidence="2" id="KW-1185">Reference proteome</keyword>
<accession>A0A1G9JGP5</accession>
<gene>
    <name evidence="1" type="ORF">SAMN05421820_101255</name>
</gene>
<dbReference type="RefSeq" id="WP_074604191.1">
    <property type="nucleotide sequence ID" value="NZ_FNGY01000001.1"/>
</dbReference>
<dbReference type="OrthoDB" id="9770889at2"/>
<dbReference type="Proteomes" id="UP000183200">
    <property type="component" value="Unassembled WGS sequence"/>
</dbReference>